<dbReference type="Pfam" id="PF03167">
    <property type="entry name" value="UDG"/>
    <property type="match status" value="1"/>
</dbReference>
<evidence type="ECO:0000256" key="1">
    <source>
        <dbReference type="ARBA" id="ARBA00008184"/>
    </source>
</evidence>
<dbReference type="InterPro" id="IPR018085">
    <property type="entry name" value="Ura-DNA_Glyclase_AS"/>
</dbReference>
<dbReference type="GO" id="GO:0097510">
    <property type="term" value="P:base-excision repair, AP site formation via deaminated base removal"/>
    <property type="evidence" value="ECO:0007669"/>
    <property type="project" value="TreeGrafter"/>
</dbReference>
<dbReference type="GO" id="GO:0004844">
    <property type="term" value="F:uracil DNA N-glycosylase activity"/>
    <property type="evidence" value="ECO:0007669"/>
    <property type="project" value="InterPro"/>
</dbReference>
<comment type="similarity">
    <text evidence="1">Belongs to the uracil-DNA glycosylase (UDG) superfamily. UNG family.</text>
</comment>
<evidence type="ECO:0000256" key="3">
    <source>
        <dbReference type="ARBA" id="ARBA00022801"/>
    </source>
</evidence>
<keyword evidence="3" id="KW-0378">Hydrolase</keyword>
<organism evidence="6">
    <name type="scientific">viral metagenome</name>
    <dbReference type="NCBI Taxonomy" id="1070528"/>
    <lineage>
        <taxon>unclassified sequences</taxon>
        <taxon>metagenomes</taxon>
        <taxon>organismal metagenomes</taxon>
    </lineage>
</organism>
<evidence type="ECO:0000259" key="5">
    <source>
        <dbReference type="SMART" id="SM00986"/>
    </source>
</evidence>
<accession>A0A6C0D9V8</accession>
<dbReference type="InterPro" id="IPR036895">
    <property type="entry name" value="Uracil-DNA_glycosylase-like_sf"/>
</dbReference>
<evidence type="ECO:0000256" key="4">
    <source>
        <dbReference type="ARBA" id="ARBA00023204"/>
    </source>
</evidence>
<evidence type="ECO:0000256" key="2">
    <source>
        <dbReference type="ARBA" id="ARBA00022763"/>
    </source>
</evidence>
<reference evidence="6" key="1">
    <citation type="journal article" date="2020" name="Nature">
        <title>Giant virus diversity and host interactions through global metagenomics.</title>
        <authorList>
            <person name="Schulz F."/>
            <person name="Roux S."/>
            <person name="Paez-Espino D."/>
            <person name="Jungbluth S."/>
            <person name="Walsh D.A."/>
            <person name="Denef V.J."/>
            <person name="McMahon K.D."/>
            <person name="Konstantinidis K.T."/>
            <person name="Eloe-Fadrosh E.A."/>
            <person name="Kyrpides N.C."/>
            <person name="Woyke T."/>
        </authorList>
    </citation>
    <scope>NUCLEOTIDE SEQUENCE</scope>
    <source>
        <strain evidence="6">GVMAG-M-3300023174-131</strain>
    </source>
</reference>
<dbReference type="SMART" id="SM00986">
    <property type="entry name" value="UDG"/>
    <property type="match status" value="1"/>
</dbReference>
<dbReference type="PANTHER" id="PTHR11264">
    <property type="entry name" value="URACIL-DNA GLYCOSYLASE"/>
    <property type="match status" value="1"/>
</dbReference>
<dbReference type="Gene3D" id="3.40.470.10">
    <property type="entry name" value="Uracil-DNA glycosylase-like domain"/>
    <property type="match status" value="1"/>
</dbReference>
<sequence>MDKILENVNIGWSPFFKKYSDDLNLILETINYNDTVYPPKDKLFRALFYFSPQEIKLVILGQDPYISSYDGIPQACGLSFSVPECHKLIPPSLKNIFKEIKNCYPDYEIPNNGCLERWANNEKILLLNASLTVNDGKSNSHAFIWSKFTDNLIKFISENNEGTLFLLMGNFAINKEKLVSDKHKIFKTVHPSPLSAFRGFFGSKIFLKINEYLIENNLEPIKW</sequence>
<dbReference type="PROSITE" id="PS00130">
    <property type="entry name" value="U_DNA_GLYCOSYLASE"/>
    <property type="match status" value="1"/>
</dbReference>
<protein>
    <recommendedName>
        <fullName evidence="5">Uracil-DNA glycosylase-like domain-containing protein</fullName>
    </recommendedName>
</protein>
<dbReference type="InterPro" id="IPR005122">
    <property type="entry name" value="Uracil-DNA_glycosylase-like"/>
</dbReference>
<dbReference type="NCBIfam" id="TIGR00628">
    <property type="entry name" value="ung"/>
    <property type="match status" value="1"/>
</dbReference>
<feature type="domain" description="Uracil-DNA glycosylase-like" evidence="5">
    <location>
        <begin position="48"/>
        <end position="213"/>
    </location>
</feature>
<dbReference type="PANTHER" id="PTHR11264:SF0">
    <property type="entry name" value="URACIL-DNA GLYCOSYLASE"/>
    <property type="match status" value="1"/>
</dbReference>
<dbReference type="InterPro" id="IPR002043">
    <property type="entry name" value="UDG_fam1"/>
</dbReference>
<name>A0A6C0D9V8_9ZZZZ</name>
<dbReference type="AlphaFoldDB" id="A0A6C0D9V8"/>
<evidence type="ECO:0000313" key="6">
    <source>
        <dbReference type="EMBL" id="QHT13140.1"/>
    </source>
</evidence>
<dbReference type="CDD" id="cd10027">
    <property type="entry name" value="UDG-F1-like"/>
    <property type="match status" value="1"/>
</dbReference>
<proteinExistence type="inferred from homology"/>
<keyword evidence="4" id="KW-0234">DNA repair</keyword>
<dbReference type="SUPFAM" id="SSF52141">
    <property type="entry name" value="Uracil-DNA glycosylase-like"/>
    <property type="match status" value="1"/>
</dbReference>
<dbReference type="EMBL" id="MN739563">
    <property type="protein sequence ID" value="QHT13140.1"/>
    <property type="molecule type" value="Genomic_DNA"/>
</dbReference>
<keyword evidence="2" id="KW-0227">DNA damage</keyword>
<dbReference type="SMART" id="SM00987">
    <property type="entry name" value="UreE_C"/>
    <property type="match status" value="1"/>
</dbReference>
<dbReference type="NCBIfam" id="NF003592">
    <property type="entry name" value="PRK05254.1-5"/>
    <property type="match status" value="1"/>
</dbReference>